<dbReference type="GO" id="GO:0016560">
    <property type="term" value="P:protein import into peroxisome matrix, docking"/>
    <property type="evidence" value="ECO:0007669"/>
    <property type="project" value="InterPro"/>
</dbReference>
<evidence type="ECO:0000256" key="3">
    <source>
        <dbReference type="ARBA" id="ARBA00022448"/>
    </source>
</evidence>
<keyword evidence="7" id="KW-0811">Translocation</keyword>
<evidence type="ECO:0000313" key="16">
    <source>
        <dbReference type="EMBL" id="KAI1712421.1"/>
    </source>
</evidence>
<evidence type="ECO:0000313" key="17">
    <source>
        <dbReference type="Proteomes" id="UP001201812"/>
    </source>
</evidence>
<evidence type="ECO:0000256" key="6">
    <source>
        <dbReference type="ARBA" id="ARBA00022989"/>
    </source>
</evidence>
<keyword evidence="8" id="KW-0472">Membrane</keyword>
<organism evidence="16 17">
    <name type="scientific">Ditylenchus destructor</name>
    <dbReference type="NCBI Taxonomy" id="166010"/>
    <lineage>
        <taxon>Eukaryota</taxon>
        <taxon>Metazoa</taxon>
        <taxon>Ecdysozoa</taxon>
        <taxon>Nematoda</taxon>
        <taxon>Chromadorea</taxon>
        <taxon>Rhabditida</taxon>
        <taxon>Tylenchina</taxon>
        <taxon>Tylenchomorpha</taxon>
        <taxon>Sphaerularioidea</taxon>
        <taxon>Anguinidae</taxon>
        <taxon>Anguininae</taxon>
        <taxon>Ditylenchus</taxon>
    </lineage>
</organism>
<keyword evidence="2 13" id="KW-0728">SH3 domain</keyword>
<evidence type="ECO:0000256" key="12">
    <source>
        <dbReference type="ARBA" id="ARBA00046271"/>
    </source>
</evidence>
<evidence type="ECO:0000256" key="4">
    <source>
        <dbReference type="ARBA" id="ARBA00022692"/>
    </source>
</evidence>
<comment type="caution">
    <text evidence="16">The sequence shown here is derived from an EMBL/GenBank/DDBJ whole genome shotgun (WGS) entry which is preliminary data.</text>
</comment>
<keyword evidence="17" id="KW-1185">Reference proteome</keyword>
<evidence type="ECO:0000256" key="7">
    <source>
        <dbReference type="ARBA" id="ARBA00023010"/>
    </source>
</evidence>
<evidence type="ECO:0000256" key="8">
    <source>
        <dbReference type="ARBA" id="ARBA00023136"/>
    </source>
</evidence>
<proteinExistence type="inferred from homology"/>
<accession>A0AAD4R645</accession>
<dbReference type="Pfam" id="PF04088">
    <property type="entry name" value="Peroxin-13_N"/>
    <property type="match status" value="1"/>
</dbReference>
<dbReference type="InterPro" id="IPR036028">
    <property type="entry name" value="SH3-like_dom_sf"/>
</dbReference>
<dbReference type="PANTHER" id="PTHR19332">
    <property type="entry name" value="PEROXISOMAL MEMBRANE PROTEIN PEX13"/>
    <property type="match status" value="1"/>
</dbReference>
<dbReference type="Pfam" id="PF14604">
    <property type="entry name" value="SH3_9"/>
    <property type="match status" value="1"/>
</dbReference>
<dbReference type="SUPFAM" id="SSF50044">
    <property type="entry name" value="SH3-domain"/>
    <property type="match status" value="1"/>
</dbReference>
<reference evidence="16" key="1">
    <citation type="submission" date="2022-01" db="EMBL/GenBank/DDBJ databases">
        <title>Genome Sequence Resource for Two Populations of Ditylenchus destructor, the Migratory Endoparasitic Phytonematode.</title>
        <authorList>
            <person name="Zhang H."/>
            <person name="Lin R."/>
            <person name="Xie B."/>
        </authorList>
    </citation>
    <scope>NUCLEOTIDE SEQUENCE</scope>
    <source>
        <strain evidence="16">BazhouSP</strain>
    </source>
</reference>
<dbReference type="InterPro" id="IPR001452">
    <property type="entry name" value="SH3_domain"/>
</dbReference>
<feature type="domain" description="SH3" evidence="15">
    <location>
        <begin position="226"/>
        <end position="292"/>
    </location>
</feature>
<dbReference type="AlphaFoldDB" id="A0AAD4R645"/>
<evidence type="ECO:0000256" key="2">
    <source>
        <dbReference type="ARBA" id="ARBA00022443"/>
    </source>
</evidence>
<gene>
    <name evidence="16" type="ORF">DdX_09506</name>
</gene>
<keyword evidence="6" id="KW-1133">Transmembrane helix</keyword>
<evidence type="ECO:0000256" key="13">
    <source>
        <dbReference type="PROSITE-ProRule" id="PRU00192"/>
    </source>
</evidence>
<dbReference type="PANTHER" id="PTHR19332:SF1">
    <property type="entry name" value="PEROXISOMAL MEMBRANE PROTEIN PEX13"/>
    <property type="match status" value="1"/>
</dbReference>
<evidence type="ECO:0000256" key="5">
    <source>
        <dbReference type="ARBA" id="ARBA00022927"/>
    </source>
</evidence>
<dbReference type="InterPro" id="IPR007223">
    <property type="entry name" value="Peroxin-13_N"/>
</dbReference>
<keyword evidence="3" id="KW-0813">Transport</keyword>
<feature type="region of interest" description="Disordered" evidence="14">
    <location>
        <begin position="1"/>
        <end position="23"/>
    </location>
</feature>
<evidence type="ECO:0000256" key="1">
    <source>
        <dbReference type="ARBA" id="ARBA00006033"/>
    </source>
</evidence>
<evidence type="ECO:0000256" key="10">
    <source>
        <dbReference type="ARBA" id="ARBA00029693"/>
    </source>
</evidence>
<dbReference type="Proteomes" id="UP001201812">
    <property type="component" value="Unassembled WGS sequence"/>
</dbReference>
<keyword evidence="9" id="KW-0576">Peroxisome</keyword>
<evidence type="ECO:0000256" key="9">
    <source>
        <dbReference type="ARBA" id="ARBA00023140"/>
    </source>
</evidence>
<evidence type="ECO:0000259" key="15">
    <source>
        <dbReference type="PROSITE" id="PS50002"/>
    </source>
</evidence>
<dbReference type="CDD" id="cd11864">
    <property type="entry name" value="SH3_PEX13_eumet"/>
    <property type="match status" value="1"/>
</dbReference>
<evidence type="ECO:0000256" key="11">
    <source>
        <dbReference type="ARBA" id="ARBA00034535"/>
    </source>
</evidence>
<comment type="similarity">
    <text evidence="1">Belongs to the peroxin-13 family.</text>
</comment>
<dbReference type="GO" id="GO:0005778">
    <property type="term" value="C:peroxisomal membrane"/>
    <property type="evidence" value="ECO:0007669"/>
    <property type="project" value="UniProtKB-SubCell"/>
</dbReference>
<sequence>MSTSGNGPPPPPPRPPQASLSASDVYRLQGPQSQFSSGFSQPFMGGPYGGMGMYSSFNQPMMYGSSMNYGSPEGTFVRLAEESSRDAFQSLESVVNAVNAISNMLNSTHSAIFNSFRAVIGVVDQFRLLKNQFAAVFLAVLWRIRQLWRRILTFLQLKPRNYADCEAVWADRGLVENVISEQKSGMNWSALMFWVVALGGPYLIYKCVSQMIRNAEESKKWATGDGEHYTAQALYDFVAANSQELSFRVGEVLRVAPKTEQPSNMRDWLLASSSDGERVGLVPMNYIRLINRNITSSPPVHQQNLLDSASQNRDKNSTSSFNSLYNSAFVLPNTK</sequence>
<dbReference type="PROSITE" id="PS50002">
    <property type="entry name" value="SH3"/>
    <property type="match status" value="1"/>
</dbReference>
<keyword evidence="5" id="KW-0653">Protein transport</keyword>
<protein>
    <recommendedName>
        <fullName evidence="11">Peroxisomal membrane protein PEX13</fullName>
    </recommendedName>
    <alternativeName>
        <fullName evidence="10">Peroxin-13</fullName>
    </alternativeName>
</protein>
<evidence type="ECO:0000256" key="14">
    <source>
        <dbReference type="SAM" id="MobiDB-lite"/>
    </source>
</evidence>
<dbReference type="EMBL" id="JAKKPZ010000018">
    <property type="protein sequence ID" value="KAI1712421.1"/>
    <property type="molecule type" value="Genomic_DNA"/>
</dbReference>
<feature type="compositionally biased region" description="Pro residues" evidence="14">
    <location>
        <begin position="7"/>
        <end position="16"/>
    </location>
</feature>
<keyword evidence="4" id="KW-0812">Transmembrane</keyword>
<dbReference type="PRINTS" id="PR00452">
    <property type="entry name" value="SH3DOMAIN"/>
</dbReference>
<dbReference type="Gene3D" id="2.30.30.40">
    <property type="entry name" value="SH3 Domains"/>
    <property type="match status" value="1"/>
</dbReference>
<comment type="subcellular location">
    <subcellularLocation>
        <location evidence="12">Peroxisome membrane</location>
    </subcellularLocation>
</comment>
<dbReference type="GO" id="GO:1990429">
    <property type="term" value="C:peroxisomal importomer complex"/>
    <property type="evidence" value="ECO:0007669"/>
    <property type="project" value="TreeGrafter"/>
</dbReference>
<dbReference type="InterPro" id="IPR035463">
    <property type="entry name" value="Pex13"/>
</dbReference>
<dbReference type="SMART" id="SM00326">
    <property type="entry name" value="SH3"/>
    <property type="match status" value="1"/>
</dbReference>
<name>A0AAD4R645_9BILA</name>